<dbReference type="AlphaFoldDB" id="A0A839QQ91"/>
<proteinExistence type="predicted"/>
<feature type="compositionally biased region" description="Pro residues" evidence="1">
    <location>
        <begin position="7"/>
        <end position="16"/>
    </location>
</feature>
<comment type="caution">
    <text evidence="2">The sequence shown here is derived from an EMBL/GenBank/DDBJ whole genome shotgun (WGS) entry which is preliminary data.</text>
</comment>
<accession>A0A839QQ91</accession>
<dbReference type="InterPro" id="IPR021903">
    <property type="entry name" value="DUF3515"/>
</dbReference>
<protein>
    <recommendedName>
        <fullName evidence="4">DUF3515 family protein</fullName>
    </recommendedName>
</protein>
<organism evidence="2 3">
    <name type="scientific">Helcobacillus massiliensis</name>
    <dbReference type="NCBI Taxonomy" id="521392"/>
    <lineage>
        <taxon>Bacteria</taxon>
        <taxon>Bacillati</taxon>
        <taxon>Actinomycetota</taxon>
        <taxon>Actinomycetes</taxon>
        <taxon>Micrococcales</taxon>
        <taxon>Dermabacteraceae</taxon>
        <taxon>Helcobacillus</taxon>
    </lineage>
</organism>
<sequence>MTSSPNPHDPQQPSDPSPEVVQPSRALPRRAHRGLIASAALIGGGMLLSLLSGCAVTVPPGPDAANPACADVITKLPDEVIGQKRQETTSQSTAAWGTGEKAVVLRCGVTPPPPTTELCTTTQAPNGTAVDWIVHQDDETGILTYTTYGREPAIDMTVPRAAAPDQPSAAPLAVVGLVNQIPATRFCVGQGETN</sequence>
<evidence type="ECO:0000313" key="2">
    <source>
        <dbReference type="EMBL" id="MBB3022172.1"/>
    </source>
</evidence>
<dbReference type="Pfam" id="PF12028">
    <property type="entry name" value="DUF3515"/>
    <property type="match status" value="1"/>
</dbReference>
<dbReference type="EMBL" id="JACHWP010000001">
    <property type="protein sequence ID" value="MBB3022172.1"/>
    <property type="molecule type" value="Genomic_DNA"/>
</dbReference>
<dbReference type="Proteomes" id="UP000568050">
    <property type="component" value="Unassembled WGS sequence"/>
</dbReference>
<gene>
    <name evidence="2" type="ORF">FHX50_000420</name>
</gene>
<feature type="region of interest" description="Disordered" evidence="1">
    <location>
        <begin position="1"/>
        <end position="24"/>
    </location>
</feature>
<dbReference type="RefSeq" id="WP_343064024.1">
    <property type="nucleotide sequence ID" value="NZ_CBCSFZ010000008.1"/>
</dbReference>
<keyword evidence="3" id="KW-1185">Reference proteome</keyword>
<reference evidence="2 3" key="1">
    <citation type="submission" date="2020-08" db="EMBL/GenBank/DDBJ databases">
        <title>Sequencing the genomes of 1000 actinobacteria strains.</title>
        <authorList>
            <person name="Klenk H.-P."/>
        </authorList>
    </citation>
    <scope>NUCLEOTIDE SEQUENCE [LARGE SCALE GENOMIC DNA]</scope>
    <source>
        <strain evidence="2 3">DSM 23040</strain>
    </source>
</reference>
<evidence type="ECO:0008006" key="4">
    <source>
        <dbReference type="Google" id="ProtNLM"/>
    </source>
</evidence>
<evidence type="ECO:0000313" key="3">
    <source>
        <dbReference type="Proteomes" id="UP000568050"/>
    </source>
</evidence>
<evidence type="ECO:0000256" key="1">
    <source>
        <dbReference type="SAM" id="MobiDB-lite"/>
    </source>
</evidence>
<name>A0A839QQ91_9MICO</name>